<sequence>MILKIDATLDYALAAPTDCLVQINAAALPDQAVRNEHLNAHGAETQVTTAEDEIGLRLWFHEADALTLDYTTEVRIQREVHDIGALSADSPADLPRDVVKYLLPSRFCPSDKFLSYIATAFPGLTGGALAVELEKFVRRNFSYVPGTSGPETSALETFVTRQGVCRDFAHMLVTLARAGTIPARVASCYGLGVSPQDFHLVAEVWLEGRWHIIDPTGMCAPDEIARICVGRDATDVAFLTSYGPATLLRQSVHVTKLAD</sequence>
<evidence type="ECO:0000313" key="2">
    <source>
        <dbReference type="EMBL" id="SIS77693.1"/>
    </source>
</evidence>
<gene>
    <name evidence="2" type="ORF">SAMN05421759_103185</name>
</gene>
<dbReference type="InterPro" id="IPR002931">
    <property type="entry name" value="Transglutaminase-like"/>
</dbReference>
<dbReference type="RefSeq" id="WP_076446765.1">
    <property type="nucleotide sequence ID" value="NZ_FTOQ01000003.1"/>
</dbReference>
<dbReference type="SUPFAM" id="SSF54001">
    <property type="entry name" value="Cysteine proteinases"/>
    <property type="match status" value="1"/>
</dbReference>
<dbReference type="STRING" id="633194.SAMN05421759_103185"/>
<proteinExistence type="predicted"/>
<name>A0A1N7LV26_9RHOB</name>
<keyword evidence="3" id="KW-1185">Reference proteome</keyword>
<dbReference type="AlphaFoldDB" id="A0A1N7LV26"/>
<dbReference type="PANTHER" id="PTHR33490">
    <property type="entry name" value="BLR5614 PROTEIN-RELATED"/>
    <property type="match status" value="1"/>
</dbReference>
<dbReference type="SMART" id="SM00460">
    <property type="entry name" value="TGc"/>
    <property type="match status" value="1"/>
</dbReference>
<dbReference type="PANTHER" id="PTHR33490:SF12">
    <property type="entry name" value="BLL5557 PROTEIN"/>
    <property type="match status" value="1"/>
</dbReference>
<organism evidence="2 3">
    <name type="scientific">Roseivivax lentus</name>
    <dbReference type="NCBI Taxonomy" id="633194"/>
    <lineage>
        <taxon>Bacteria</taxon>
        <taxon>Pseudomonadati</taxon>
        <taxon>Pseudomonadota</taxon>
        <taxon>Alphaproteobacteria</taxon>
        <taxon>Rhodobacterales</taxon>
        <taxon>Roseobacteraceae</taxon>
        <taxon>Roseivivax</taxon>
    </lineage>
</organism>
<dbReference type="Gene3D" id="2.60.40.2250">
    <property type="match status" value="1"/>
</dbReference>
<dbReference type="OrthoDB" id="5438043at2"/>
<reference evidence="3" key="1">
    <citation type="submission" date="2017-01" db="EMBL/GenBank/DDBJ databases">
        <authorList>
            <person name="Varghese N."/>
            <person name="Submissions S."/>
        </authorList>
    </citation>
    <scope>NUCLEOTIDE SEQUENCE [LARGE SCALE GENOMIC DNA]</scope>
    <source>
        <strain evidence="3">DSM 29430</strain>
    </source>
</reference>
<protein>
    <submittedName>
        <fullName evidence="2">Transglutaminase-like enzyme, putative cysteine protease</fullName>
    </submittedName>
</protein>
<keyword evidence="2" id="KW-0645">Protease</keyword>
<evidence type="ECO:0000259" key="1">
    <source>
        <dbReference type="SMART" id="SM00460"/>
    </source>
</evidence>
<dbReference type="Pfam" id="PF01841">
    <property type="entry name" value="Transglut_core"/>
    <property type="match status" value="1"/>
</dbReference>
<dbReference type="GO" id="GO:0008233">
    <property type="term" value="F:peptidase activity"/>
    <property type="evidence" value="ECO:0007669"/>
    <property type="project" value="UniProtKB-KW"/>
</dbReference>
<dbReference type="GO" id="GO:0006508">
    <property type="term" value="P:proteolysis"/>
    <property type="evidence" value="ECO:0007669"/>
    <property type="project" value="UniProtKB-KW"/>
</dbReference>
<keyword evidence="2" id="KW-0378">Hydrolase</keyword>
<dbReference type="Gene3D" id="3.10.620.30">
    <property type="match status" value="1"/>
</dbReference>
<evidence type="ECO:0000313" key="3">
    <source>
        <dbReference type="Proteomes" id="UP000186684"/>
    </source>
</evidence>
<dbReference type="EMBL" id="FTOQ01000003">
    <property type="protein sequence ID" value="SIS77693.1"/>
    <property type="molecule type" value="Genomic_DNA"/>
</dbReference>
<dbReference type="Proteomes" id="UP000186684">
    <property type="component" value="Unassembled WGS sequence"/>
</dbReference>
<dbReference type="InterPro" id="IPR038765">
    <property type="entry name" value="Papain-like_cys_pep_sf"/>
</dbReference>
<accession>A0A1N7LV26</accession>
<feature type="domain" description="Transglutaminase-like" evidence="1">
    <location>
        <begin position="157"/>
        <end position="217"/>
    </location>
</feature>